<dbReference type="RefSeq" id="WP_345631670.1">
    <property type="nucleotide sequence ID" value="NZ_BAABJQ010000011.1"/>
</dbReference>
<dbReference type="InterPro" id="IPR027395">
    <property type="entry name" value="WH_DNA-bd_dom"/>
</dbReference>
<protein>
    <recommendedName>
        <fullName evidence="1">Winged helix DNA-binding domain-containing protein</fullName>
    </recommendedName>
</protein>
<evidence type="ECO:0000313" key="3">
    <source>
        <dbReference type="Proteomes" id="UP001501570"/>
    </source>
</evidence>
<keyword evidence="3" id="KW-1185">Reference proteome</keyword>
<dbReference type="InterPro" id="IPR036388">
    <property type="entry name" value="WH-like_DNA-bd_sf"/>
</dbReference>
<sequence length="331" mass="34899">MSPHPTQRIDELAHQRVRLGVLALLSRCDRISFTDLRDTLGQSDGGLGRHLRVLEEAGYVLVEKTFEQRRPRTWASLTGAGRAAVDAERAVVAVLAAALGPDPAGGGAASVAAGSAGFVAPLLKPSAAPPRAGRCAELILRNTYAGYSVEAEGPMGDGFRVPEGFGPWPGYEAQRMAFLSHHLRDGYVRRWRDPDGIGRAAVLLVELGDPLGPRAILSTLDESTAHVPGLLKARAYRFDAGGANGAASAVVWLAQRPFVACVWVSEAAHLVENRAAVLARDQFRVLAPEEPIALRLAGDATVSAEDSAPPHDAVVPRADATPVALGIDSPS</sequence>
<dbReference type="SUPFAM" id="SSF46785">
    <property type="entry name" value="Winged helix' DNA-binding domain"/>
    <property type="match status" value="1"/>
</dbReference>
<dbReference type="PANTHER" id="PTHR37318">
    <property type="entry name" value="BSL7504 PROTEIN"/>
    <property type="match status" value="1"/>
</dbReference>
<dbReference type="CDD" id="cd00090">
    <property type="entry name" value="HTH_ARSR"/>
    <property type="match status" value="1"/>
</dbReference>
<dbReference type="PANTHER" id="PTHR37318:SF1">
    <property type="entry name" value="BSL7504 PROTEIN"/>
    <property type="match status" value="1"/>
</dbReference>
<evidence type="ECO:0000313" key="2">
    <source>
        <dbReference type="EMBL" id="GAA5188816.1"/>
    </source>
</evidence>
<reference evidence="3" key="1">
    <citation type="journal article" date="2019" name="Int. J. Syst. Evol. Microbiol.">
        <title>The Global Catalogue of Microorganisms (GCM) 10K type strain sequencing project: providing services to taxonomists for standard genome sequencing and annotation.</title>
        <authorList>
            <consortium name="The Broad Institute Genomics Platform"/>
            <consortium name="The Broad Institute Genome Sequencing Center for Infectious Disease"/>
            <person name="Wu L."/>
            <person name="Ma J."/>
        </authorList>
    </citation>
    <scope>NUCLEOTIDE SEQUENCE [LARGE SCALE GENOMIC DNA]</scope>
    <source>
        <strain evidence="3">JCM 18304</strain>
    </source>
</reference>
<dbReference type="EMBL" id="BAABJQ010000011">
    <property type="protein sequence ID" value="GAA5188816.1"/>
    <property type="molecule type" value="Genomic_DNA"/>
</dbReference>
<gene>
    <name evidence="2" type="ORF">GCM10023322_40360</name>
</gene>
<dbReference type="InterPro" id="IPR036390">
    <property type="entry name" value="WH_DNA-bd_sf"/>
</dbReference>
<organism evidence="2 3">
    <name type="scientific">Rugosimonospora acidiphila</name>
    <dbReference type="NCBI Taxonomy" id="556531"/>
    <lineage>
        <taxon>Bacteria</taxon>
        <taxon>Bacillati</taxon>
        <taxon>Actinomycetota</taxon>
        <taxon>Actinomycetes</taxon>
        <taxon>Micromonosporales</taxon>
        <taxon>Micromonosporaceae</taxon>
        <taxon>Rugosimonospora</taxon>
    </lineage>
</organism>
<proteinExistence type="predicted"/>
<dbReference type="Gene3D" id="1.10.10.10">
    <property type="entry name" value="Winged helix-like DNA-binding domain superfamily/Winged helix DNA-binding domain"/>
    <property type="match status" value="1"/>
</dbReference>
<feature type="domain" description="Winged helix DNA-binding" evidence="1">
    <location>
        <begin position="17"/>
        <end position="88"/>
    </location>
</feature>
<evidence type="ECO:0000259" key="1">
    <source>
        <dbReference type="Pfam" id="PF13601"/>
    </source>
</evidence>
<dbReference type="InterPro" id="IPR011991">
    <property type="entry name" value="ArsR-like_HTH"/>
</dbReference>
<name>A0ABP9RYH7_9ACTN</name>
<comment type="caution">
    <text evidence="2">The sequence shown here is derived from an EMBL/GenBank/DDBJ whole genome shotgun (WGS) entry which is preliminary data.</text>
</comment>
<dbReference type="Pfam" id="PF13601">
    <property type="entry name" value="HTH_34"/>
    <property type="match status" value="1"/>
</dbReference>
<accession>A0ABP9RYH7</accession>
<dbReference type="Proteomes" id="UP001501570">
    <property type="component" value="Unassembled WGS sequence"/>
</dbReference>